<dbReference type="Proteomes" id="UP000295124">
    <property type="component" value="Unassembled WGS sequence"/>
</dbReference>
<accession>A0A4R4ZSN5</accession>
<evidence type="ECO:0000259" key="1">
    <source>
        <dbReference type="Pfam" id="PF00733"/>
    </source>
</evidence>
<reference evidence="2 3" key="1">
    <citation type="submission" date="2019-03" db="EMBL/GenBank/DDBJ databases">
        <title>Draft genome sequences of novel Actinobacteria.</title>
        <authorList>
            <person name="Sahin N."/>
            <person name="Ay H."/>
            <person name="Saygin H."/>
        </authorList>
    </citation>
    <scope>NUCLEOTIDE SEQUENCE [LARGE SCALE GENOMIC DNA]</scope>
    <source>
        <strain evidence="2 3">JCM 13523</strain>
    </source>
</reference>
<evidence type="ECO:0000313" key="3">
    <source>
        <dbReference type="Proteomes" id="UP000295124"/>
    </source>
</evidence>
<keyword evidence="3" id="KW-1185">Reference proteome</keyword>
<comment type="caution">
    <text evidence="2">The sequence shown here is derived from an EMBL/GenBank/DDBJ whole genome shotgun (WGS) entry which is preliminary data.</text>
</comment>
<gene>
    <name evidence="2" type="ORF">E1263_05470</name>
</gene>
<dbReference type="GO" id="GO:0004066">
    <property type="term" value="F:asparagine synthase (glutamine-hydrolyzing) activity"/>
    <property type="evidence" value="ECO:0007669"/>
    <property type="project" value="InterPro"/>
</dbReference>
<organism evidence="2 3">
    <name type="scientific">Kribbella antibiotica</name>
    <dbReference type="NCBI Taxonomy" id="190195"/>
    <lineage>
        <taxon>Bacteria</taxon>
        <taxon>Bacillati</taxon>
        <taxon>Actinomycetota</taxon>
        <taxon>Actinomycetes</taxon>
        <taxon>Propionibacteriales</taxon>
        <taxon>Kribbellaceae</taxon>
        <taxon>Kribbella</taxon>
    </lineage>
</organism>
<dbReference type="AlphaFoldDB" id="A0A4R4ZSN5"/>
<sequence length="428" mass="47642">MGESAISRQAMATWLSWPSVLGEFHAEPLAGVGTGPERFEAPPCQPTAQPPDLASIFRRTVDDLVSPYSSVALSISGGLDSAAVLVHLHEICASKGIELHLITAELTGDDGETNIHHIDRLLKGVGLDQPVHRIEAHPEDNGKQYFWSPRGPRLDSSAAVNDAMVDTAMGLGAQAVFTGAGSDELTGVVRYMLNSFLAQRRVDLFRAYWRDTISVSKQAGLMESLAVLARALPRRWRAIAFYAVTEDPPIDLTAPSLVGASLRPHVAEWSRTWMNQRLRFQAASHKSWSAMEAWESLDPVCPPIISDDPIPFLHPFMNREFVTAVMQTDLSKRYGIHHPNAYWRQKSIVLDLIGKQYWDYLPREKQIFSNWMREDEVKNRQTAPHLVDLGVVDAAALAETDDTMLLHRVAELEAWTAVAVDRGYDFVD</sequence>
<dbReference type="Gene3D" id="3.40.50.620">
    <property type="entry name" value="HUPs"/>
    <property type="match status" value="1"/>
</dbReference>
<dbReference type="GO" id="GO:0006529">
    <property type="term" value="P:asparagine biosynthetic process"/>
    <property type="evidence" value="ECO:0007669"/>
    <property type="project" value="InterPro"/>
</dbReference>
<dbReference type="InterPro" id="IPR014729">
    <property type="entry name" value="Rossmann-like_a/b/a_fold"/>
</dbReference>
<dbReference type="SUPFAM" id="SSF52402">
    <property type="entry name" value="Adenine nucleotide alpha hydrolases-like"/>
    <property type="match status" value="1"/>
</dbReference>
<evidence type="ECO:0000313" key="2">
    <source>
        <dbReference type="EMBL" id="TDD62061.1"/>
    </source>
</evidence>
<dbReference type="EMBL" id="SMKX01000009">
    <property type="protein sequence ID" value="TDD62061.1"/>
    <property type="molecule type" value="Genomic_DNA"/>
</dbReference>
<dbReference type="RefSeq" id="WP_132166012.1">
    <property type="nucleotide sequence ID" value="NZ_SMKX01000009.1"/>
</dbReference>
<name>A0A4R4ZSN5_9ACTN</name>
<proteinExistence type="predicted"/>
<dbReference type="OrthoDB" id="4173301at2"/>
<dbReference type="Pfam" id="PF00733">
    <property type="entry name" value="Asn_synthase"/>
    <property type="match status" value="1"/>
</dbReference>
<feature type="domain" description="Asparagine synthetase" evidence="1">
    <location>
        <begin position="54"/>
        <end position="238"/>
    </location>
</feature>
<dbReference type="InterPro" id="IPR001962">
    <property type="entry name" value="Asn_synthase"/>
</dbReference>
<protein>
    <recommendedName>
        <fullName evidence="1">Asparagine synthetase domain-containing protein</fullName>
    </recommendedName>
</protein>